<protein>
    <recommendedName>
        <fullName evidence="2">Cation transporter</fullName>
    </recommendedName>
</protein>
<accession>A0A212J8Z0</accession>
<reference evidence="1" key="1">
    <citation type="submission" date="2016-04" db="EMBL/GenBank/DDBJ databases">
        <authorList>
            <person name="Evans L.H."/>
            <person name="Alamgir A."/>
            <person name="Owens N."/>
            <person name="Weber N.D."/>
            <person name="Virtaneva K."/>
            <person name="Barbian K."/>
            <person name="Babar A."/>
            <person name="Rosenke K."/>
        </authorList>
    </citation>
    <scope>NUCLEOTIDE SEQUENCE</scope>
    <source>
        <strain evidence="1">92-2</strain>
    </source>
</reference>
<dbReference type="AlphaFoldDB" id="A0A212J8Z0"/>
<proteinExistence type="predicted"/>
<organism evidence="1">
    <name type="scientific">uncultured Desulfovibrio sp</name>
    <dbReference type="NCBI Taxonomy" id="167968"/>
    <lineage>
        <taxon>Bacteria</taxon>
        <taxon>Pseudomonadati</taxon>
        <taxon>Thermodesulfobacteriota</taxon>
        <taxon>Desulfovibrionia</taxon>
        <taxon>Desulfovibrionales</taxon>
        <taxon>Desulfovibrionaceae</taxon>
        <taxon>Desulfovibrio</taxon>
        <taxon>environmental samples</taxon>
    </lineage>
</organism>
<evidence type="ECO:0000313" key="1">
    <source>
        <dbReference type="EMBL" id="SBV95913.1"/>
    </source>
</evidence>
<evidence type="ECO:0008006" key="2">
    <source>
        <dbReference type="Google" id="ProtNLM"/>
    </source>
</evidence>
<name>A0A212J8Z0_9BACT</name>
<sequence>MNAIHLLRYVRSFVDGRVRIRHPALRHENVLRLAREKMSAISGVHAVEGNSVSGSILITYDSVAIPREKLFAIGEAWARYLDAVNAGKDSAIPQF</sequence>
<dbReference type="RefSeq" id="WP_192113637.1">
    <property type="nucleotide sequence ID" value="NZ_CAKSVL010000013.1"/>
</dbReference>
<dbReference type="Pfam" id="PF19991">
    <property type="entry name" value="HMA_2"/>
    <property type="match status" value="1"/>
</dbReference>
<dbReference type="EMBL" id="FLUP01000001">
    <property type="protein sequence ID" value="SBV95913.1"/>
    <property type="molecule type" value="Genomic_DNA"/>
</dbReference>
<gene>
    <name evidence="1" type="ORF">KM92DES2_10723</name>
</gene>